<accession>A0ACB8HAX3</accession>
<dbReference type="EMBL" id="JAFIQS020000003">
    <property type="protein sequence ID" value="KAH9484631.1"/>
    <property type="molecule type" value="Genomic_DNA"/>
</dbReference>
<reference evidence="1" key="1">
    <citation type="submission" date="2021-10" db="EMBL/GenBank/DDBJ databases">
        <title>Psilocybe cubensis genome.</title>
        <authorList>
            <person name="Mckernan K.J."/>
            <person name="Crawford S."/>
            <person name="Trippe A."/>
            <person name="Kane L.T."/>
            <person name="Mclaughlin S."/>
        </authorList>
    </citation>
    <scope>NUCLEOTIDE SEQUENCE</scope>
    <source>
        <strain evidence="1">MGC-MH-2018</strain>
    </source>
</reference>
<sequence length="200" mass="23006">MPPYNDWNTLDGYVSNSEEDRSENGSLDWHYNYQQEHEEDNYYMPFRPMIPPLSPHPKMKASMDAIEVSDYKDGIATMAEQAFKGEFERVVQLSANPKYSKKNPPVFKRQHPDEPGSYAQLRAGMQATQIEQTICLYRAILNQKRKRLIKYTKSPRLFECVMLNHKAGNGSKLRIALSPIRAGAAEKLMTPKYDESTVLV</sequence>
<comment type="caution">
    <text evidence="1">The sequence shown here is derived from an EMBL/GenBank/DDBJ whole genome shotgun (WGS) entry which is preliminary data.</text>
</comment>
<keyword evidence="2" id="KW-1185">Reference proteome</keyword>
<gene>
    <name evidence="1" type="ORF">JR316_0004113</name>
</gene>
<proteinExistence type="predicted"/>
<evidence type="ECO:0000313" key="1">
    <source>
        <dbReference type="EMBL" id="KAH9484631.1"/>
    </source>
</evidence>
<name>A0ACB8HAX3_PSICU</name>
<evidence type="ECO:0000313" key="2">
    <source>
        <dbReference type="Proteomes" id="UP000664032"/>
    </source>
</evidence>
<organism evidence="1 2">
    <name type="scientific">Psilocybe cubensis</name>
    <name type="common">Psychedelic mushroom</name>
    <name type="synonym">Stropharia cubensis</name>
    <dbReference type="NCBI Taxonomy" id="181762"/>
    <lineage>
        <taxon>Eukaryota</taxon>
        <taxon>Fungi</taxon>
        <taxon>Dikarya</taxon>
        <taxon>Basidiomycota</taxon>
        <taxon>Agaricomycotina</taxon>
        <taxon>Agaricomycetes</taxon>
        <taxon>Agaricomycetidae</taxon>
        <taxon>Agaricales</taxon>
        <taxon>Agaricineae</taxon>
        <taxon>Strophariaceae</taxon>
        <taxon>Psilocybe</taxon>
    </lineage>
</organism>
<protein>
    <submittedName>
        <fullName evidence="1">Uncharacterized protein</fullName>
    </submittedName>
</protein>
<dbReference type="Proteomes" id="UP000664032">
    <property type="component" value="Unassembled WGS sequence"/>
</dbReference>